<feature type="region of interest" description="Disordered" evidence="1">
    <location>
        <begin position="688"/>
        <end position="721"/>
    </location>
</feature>
<feature type="compositionally biased region" description="Polar residues" evidence="1">
    <location>
        <begin position="688"/>
        <end position="703"/>
    </location>
</feature>
<evidence type="ECO:0000313" key="3">
    <source>
        <dbReference type="Proteomes" id="UP001152803"/>
    </source>
</evidence>
<dbReference type="PANTHER" id="PTHR46880:SF8">
    <property type="entry name" value="E3 SUMO-PROTEIN LIGASE KIAA1586"/>
    <property type="match status" value="1"/>
</dbReference>
<dbReference type="OrthoDB" id="8551997at2759"/>
<evidence type="ECO:0000313" key="2">
    <source>
        <dbReference type="EMBL" id="KAJ8279852.1"/>
    </source>
</evidence>
<sequence>MKGGRSLLLDVGPLFGRMMLRLETVKRWLLELQSGQDWLQCVVGVDRCFVVAIKCALCSKHKAKLEGLRNFSPAFINGIEGNSLKKDNVKKHFQSEMHQKASALDKLASRDHDLPSAMAQTAEDSHLNRLFDLAYTVAKLGLPLVDFKTLARLELRHGVDLGPAAITEQKCRQYIDYIGRATKIELIQAIQEAPYFSVAVDGSADPTMPENGMIYVLYVDRTGLPCVRFFGFCDVERVHPECLRRTVLDLFLEEGVNLEGKLVGCMADRGTIRTNVAALLQGDMPYLVSLGCASHRLEMAVKKVFYGTAFDSVNEMFFVLAKLYWACPSQLEELRALARVMQEVDTKPQQANGTRWVQHRLRATRALLQTYPMVICNLANMSVQTTLPKEKAIFQDCLKSLRSVSFVLHLLFFNETLEPIAKLSSLLQNSNVDLLYTASLVVKFYSTLEQLSRGIPQGTLGEVFKDTVKDPQTVFFNGTRLHCGAEAARAFREKLPSYAAAISECVLPRFEAMHQMEPVRCLKILQAELWPDDPAELENYGNAELQAFSRHFAKLLALNQVDVTKLLEEWEQFKWYRAESLANMSSRQVWQHVLTRERAQFLNFRHVVQILHCFPVSSVVLERGQAAVSRMMAVAGGRMFPRTLEYLTRIALEGPELDFFDPQAAVSLYCFEHMGFFIESAGRRTSLSTFSGDESPSTFSGDESSPPRKKTCFSSVECAGD</sequence>
<name>A0A9Q1DT01_CONCO</name>
<organism evidence="2 3">
    <name type="scientific">Conger conger</name>
    <name type="common">Conger eel</name>
    <name type="synonym">Muraena conger</name>
    <dbReference type="NCBI Taxonomy" id="82655"/>
    <lineage>
        <taxon>Eukaryota</taxon>
        <taxon>Metazoa</taxon>
        <taxon>Chordata</taxon>
        <taxon>Craniata</taxon>
        <taxon>Vertebrata</taxon>
        <taxon>Euteleostomi</taxon>
        <taxon>Actinopterygii</taxon>
        <taxon>Neopterygii</taxon>
        <taxon>Teleostei</taxon>
        <taxon>Anguilliformes</taxon>
        <taxon>Congridae</taxon>
        <taxon>Conger</taxon>
    </lineage>
</organism>
<proteinExistence type="predicted"/>
<accession>A0A9Q1DT01</accession>
<evidence type="ECO:0000256" key="1">
    <source>
        <dbReference type="SAM" id="MobiDB-lite"/>
    </source>
</evidence>
<dbReference type="Proteomes" id="UP001152803">
    <property type="component" value="Unassembled WGS sequence"/>
</dbReference>
<keyword evidence="3" id="KW-1185">Reference proteome</keyword>
<dbReference type="PANTHER" id="PTHR46880">
    <property type="entry name" value="RAS-ASSOCIATING DOMAIN-CONTAINING PROTEIN"/>
    <property type="match status" value="1"/>
</dbReference>
<gene>
    <name evidence="2" type="ORF">COCON_G00069180</name>
</gene>
<dbReference type="EMBL" id="JAFJMO010000004">
    <property type="protein sequence ID" value="KAJ8279852.1"/>
    <property type="molecule type" value="Genomic_DNA"/>
</dbReference>
<protein>
    <submittedName>
        <fullName evidence="2">Uncharacterized protein</fullName>
    </submittedName>
</protein>
<comment type="caution">
    <text evidence="2">The sequence shown here is derived from an EMBL/GenBank/DDBJ whole genome shotgun (WGS) entry which is preliminary data.</text>
</comment>
<dbReference type="AlphaFoldDB" id="A0A9Q1DT01"/>
<reference evidence="2" key="1">
    <citation type="journal article" date="2023" name="Science">
        <title>Genome structures resolve the early diversification of teleost fishes.</title>
        <authorList>
            <person name="Parey E."/>
            <person name="Louis A."/>
            <person name="Montfort J."/>
            <person name="Bouchez O."/>
            <person name="Roques C."/>
            <person name="Iampietro C."/>
            <person name="Lluch J."/>
            <person name="Castinel A."/>
            <person name="Donnadieu C."/>
            <person name="Desvignes T."/>
            <person name="Floi Bucao C."/>
            <person name="Jouanno E."/>
            <person name="Wen M."/>
            <person name="Mejri S."/>
            <person name="Dirks R."/>
            <person name="Jansen H."/>
            <person name="Henkel C."/>
            <person name="Chen W.J."/>
            <person name="Zahm M."/>
            <person name="Cabau C."/>
            <person name="Klopp C."/>
            <person name="Thompson A.W."/>
            <person name="Robinson-Rechavi M."/>
            <person name="Braasch I."/>
            <person name="Lecointre G."/>
            <person name="Bobe J."/>
            <person name="Postlethwait J.H."/>
            <person name="Berthelot C."/>
            <person name="Roest Crollius H."/>
            <person name="Guiguen Y."/>
        </authorList>
    </citation>
    <scope>NUCLEOTIDE SEQUENCE</scope>
    <source>
        <strain evidence="2">Concon-B</strain>
    </source>
</reference>